<dbReference type="Pfam" id="PF01239">
    <property type="entry name" value="PPTA"/>
    <property type="match status" value="4"/>
</dbReference>
<evidence type="ECO:0000256" key="9">
    <source>
        <dbReference type="RuleBase" id="RU367120"/>
    </source>
</evidence>
<gene>
    <name evidence="10" type="ORF">RN001_007618</name>
</gene>
<dbReference type="PROSITE" id="PS51147">
    <property type="entry name" value="PFTA"/>
    <property type="match status" value="4"/>
</dbReference>
<accession>A0AAN7PYB8</accession>
<dbReference type="Proteomes" id="UP001353858">
    <property type="component" value="Unassembled WGS sequence"/>
</dbReference>
<evidence type="ECO:0000256" key="8">
    <source>
        <dbReference type="ARBA" id="ARBA00047658"/>
    </source>
</evidence>
<comment type="function">
    <text evidence="9">Catalyzes the transfer of a geranyl-geranyl moiety from geranyl-geranyl pyrophosphate to cysteines occuring in specific C-terminal amino acid sequences.</text>
</comment>
<dbReference type="AlphaFoldDB" id="A0AAN7PYB8"/>
<organism evidence="10 11">
    <name type="scientific">Aquatica leii</name>
    <dbReference type="NCBI Taxonomy" id="1421715"/>
    <lineage>
        <taxon>Eukaryota</taxon>
        <taxon>Metazoa</taxon>
        <taxon>Ecdysozoa</taxon>
        <taxon>Arthropoda</taxon>
        <taxon>Hexapoda</taxon>
        <taxon>Insecta</taxon>
        <taxon>Pterygota</taxon>
        <taxon>Neoptera</taxon>
        <taxon>Endopterygota</taxon>
        <taxon>Coleoptera</taxon>
        <taxon>Polyphaga</taxon>
        <taxon>Elateriformia</taxon>
        <taxon>Elateroidea</taxon>
        <taxon>Lampyridae</taxon>
        <taxon>Luciolinae</taxon>
        <taxon>Aquatica</taxon>
    </lineage>
</organism>
<evidence type="ECO:0000256" key="2">
    <source>
        <dbReference type="ARBA" id="ARBA00012656"/>
    </source>
</evidence>
<dbReference type="SUPFAM" id="SSF48439">
    <property type="entry name" value="Protein prenylyltransferase"/>
    <property type="match status" value="1"/>
</dbReference>
<proteinExistence type="inferred from homology"/>
<evidence type="ECO:0000313" key="11">
    <source>
        <dbReference type="Proteomes" id="UP001353858"/>
    </source>
</evidence>
<comment type="similarity">
    <text evidence="1 9">Belongs to the protein prenyltransferase subunit alpha family.</text>
</comment>
<dbReference type="PANTHER" id="PTHR11129:SF2">
    <property type="entry name" value="GERANYLGERANYL TRANSFERASE TYPE-2 SUBUNIT ALPHA"/>
    <property type="match status" value="1"/>
</dbReference>
<dbReference type="GO" id="GO:0097354">
    <property type="term" value="P:prenylation"/>
    <property type="evidence" value="ECO:0007669"/>
    <property type="project" value="UniProtKB-UniRule"/>
</dbReference>
<evidence type="ECO:0000313" key="10">
    <source>
        <dbReference type="EMBL" id="KAK4879472.1"/>
    </source>
</evidence>
<evidence type="ECO:0000256" key="6">
    <source>
        <dbReference type="ARBA" id="ARBA00022737"/>
    </source>
</evidence>
<evidence type="ECO:0000256" key="1">
    <source>
        <dbReference type="ARBA" id="ARBA00006734"/>
    </source>
</evidence>
<sequence>MHGRLKVRTTEEQQLLKRKEQQKKLIAYRMGMKQILDSRKPVNPDIYTLWNYRKEVALLEINSNINIEETEKLSNFLENELKLTEQCLLANPKSYSSWHHRYWILEHNPEANWKKEFDLCTKYLTMDDRNFHCWDFRRLVLNKVGITLGDEIKFSTDRININFSNYSSWHYRSTLKALTEECVEDELTIVKSALFTDPADSSAWFYLRWILSDPIVNTEHKEDLLDNLNQLLEIEPDCRWILIAKCWLIQDLHADKSNYVKEQIDCYRKLEEIDLLRKGHYSDKLNKLLSAN</sequence>
<keyword evidence="4 9" id="KW-0637">Prenyltransferase</keyword>
<dbReference type="GO" id="GO:0005968">
    <property type="term" value="C:Rab-protein geranylgeranyltransferase complex"/>
    <property type="evidence" value="ECO:0007669"/>
    <property type="project" value="TreeGrafter"/>
</dbReference>
<keyword evidence="11" id="KW-1185">Reference proteome</keyword>
<keyword evidence="5 9" id="KW-0808">Transferase</keyword>
<dbReference type="EMBL" id="JARPUR010000003">
    <property type="protein sequence ID" value="KAK4879472.1"/>
    <property type="molecule type" value="Genomic_DNA"/>
</dbReference>
<comment type="catalytic activity">
    <reaction evidence="8 9">
        <text>geranylgeranyl diphosphate + L-cysteinyl-[protein] = S-geranylgeranyl-L-cysteinyl-[protein] + diphosphate</text>
        <dbReference type="Rhea" id="RHEA:21240"/>
        <dbReference type="Rhea" id="RHEA-COMP:10131"/>
        <dbReference type="Rhea" id="RHEA-COMP:11537"/>
        <dbReference type="ChEBI" id="CHEBI:29950"/>
        <dbReference type="ChEBI" id="CHEBI:33019"/>
        <dbReference type="ChEBI" id="CHEBI:57533"/>
        <dbReference type="ChEBI" id="CHEBI:86021"/>
        <dbReference type="EC" id="2.5.1.60"/>
    </reaction>
</comment>
<name>A0AAN7PYB8_9COLE</name>
<dbReference type="EC" id="2.5.1.60" evidence="2 9"/>
<evidence type="ECO:0000256" key="3">
    <source>
        <dbReference type="ARBA" id="ARBA00014772"/>
    </source>
</evidence>
<dbReference type="GO" id="GO:0004663">
    <property type="term" value="F:Rab geranylgeranyltransferase activity"/>
    <property type="evidence" value="ECO:0007669"/>
    <property type="project" value="UniProtKB-UniRule"/>
</dbReference>
<dbReference type="FunFam" id="1.25.40.120:FF:000035">
    <property type="entry name" value="Geranylgeranyl transferase type-2 subunit alpha"/>
    <property type="match status" value="1"/>
</dbReference>
<comment type="caution">
    <text evidence="10">The sequence shown here is derived from an EMBL/GenBank/DDBJ whole genome shotgun (WGS) entry which is preliminary data.</text>
</comment>
<reference evidence="11" key="1">
    <citation type="submission" date="2023-01" db="EMBL/GenBank/DDBJ databases">
        <title>Key to firefly adult light organ development and bioluminescence: homeobox transcription factors regulate luciferase expression and transportation to peroxisome.</title>
        <authorList>
            <person name="Fu X."/>
        </authorList>
    </citation>
    <scope>NUCLEOTIDE SEQUENCE [LARGE SCALE GENOMIC DNA]</scope>
</reference>
<dbReference type="InterPro" id="IPR002088">
    <property type="entry name" value="Prenyl_trans_a"/>
</dbReference>
<keyword evidence="6" id="KW-0677">Repeat</keyword>
<dbReference type="Gene3D" id="1.25.40.120">
    <property type="entry name" value="Protein prenylyltransferase"/>
    <property type="match status" value="1"/>
</dbReference>
<evidence type="ECO:0000256" key="5">
    <source>
        <dbReference type="ARBA" id="ARBA00022679"/>
    </source>
</evidence>
<protein>
    <recommendedName>
        <fullName evidence="3 9">Geranylgeranyl transferase type-2 subunit alpha</fullName>
        <ecNumber evidence="2 9">2.5.1.60</ecNumber>
    </recommendedName>
    <alternativeName>
        <fullName evidence="7 9">Geranylgeranyl transferase type II subunit alpha</fullName>
    </alternativeName>
</protein>
<dbReference type="PANTHER" id="PTHR11129">
    <property type="entry name" value="PROTEIN FARNESYLTRANSFERASE ALPHA SUBUNIT/RAB GERANYLGERANYL TRANSFERASE ALPHA SUBUNIT"/>
    <property type="match status" value="1"/>
</dbReference>
<evidence type="ECO:0000256" key="4">
    <source>
        <dbReference type="ARBA" id="ARBA00022602"/>
    </source>
</evidence>
<evidence type="ECO:0000256" key="7">
    <source>
        <dbReference type="ARBA" id="ARBA00031267"/>
    </source>
</evidence>